<evidence type="ECO:0008006" key="4">
    <source>
        <dbReference type="Google" id="ProtNLM"/>
    </source>
</evidence>
<organism evidence="2 3">
    <name type="scientific">Coniochaeta hoffmannii</name>
    <dbReference type="NCBI Taxonomy" id="91930"/>
    <lineage>
        <taxon>Eukaryota</taxon>
        <taxon>Fungi</taxon>
        <taxon>Dikarya</taxon>
        <taxon>Ascomycota</taxon>
        <taxon>Pezizomycotina</taxon>
        <taxon>Sordariomycetes</taxon>
        <taxon>Sordariomycetidae</taxon>
        <taxon>Coniochaetales</taxon>
        <taxon>Coniochaetaceae</taxon>
        <taxon>Coniochaeta</taxon>
    </lineage>
</organism>
<feature type="compositionally biased region" description="Basic and acidic residues" evidence="1">
    <location>
        <begin position="342"/>
        <end position="353"/>
    </location>
</feature>
<sequence length="353" mass="37425">MATADQPKVEAAAAVTKDPTDAEAAAESPKPETTDSEQKQQSGSPARSESPASSVTSPTSTERDEAERQEAEEAGPSNEAILSTENQGQIPSSAAPLPNEPLPAQTSSAPPLPSEPVPGQPTPLQPALPAEPTAVAAAQQPEDDGWEYHWNASTSSYWFYNRFTQVWQETNPRLQPGYGSAPPLTIASTAAGPAPIAIAPGQVISDPTSVAGGYNPAIHGDYDPNAWYAQAAARAAEEPPVADPLVLPGGGVAAAAGEVLAGDNAAAMTVGFFNRHTGAWQNPDQGPERHGDEAKSRRQLNNFFDVDAAANEHDGRSLKAERRGYQPSKAELKAFKEKRRARKEEKRRAWLRD</sequence>
<feature type="compositionally biased region" description="Low complexity" evidence="1">
    <location>
        <begin position="127"/>
        <end position="140"/>
    </location>
</feature>
<protein>
    <recommendedName>
        <fullName evidence="4">WW domain-containing protein</fullName>
    </recommendedName>
</protein>
<feature type="compositionally biased region" description="Basic and acidic residues" evidence="1">
    <location>
        <begin position="29"/>
        <end position="38"/>
    </location>
</feature>
<dbReference type="EMBL" id="JANBVN010000110">
    <property type="protein sequence ID" value="KAJ9143603.1"/>
    <property type="molecule type" value="Genomic_DNA"/>
</dbReference>
<dbReference type="Proteomes" id="UP001174691">
    <property type="component" value="Unassembled WGS sequence"/>
</dbReference>
<name>A0AA38RCU0_9PEZI</name>
<feature type="compositionally biased region" description="Polar residues" evidence="1">
    <location>
        <begin position="80"/>
        <end position="92"/>
    </location>
</feature>
<dbReference type="AlphaFoldDB" id="A0AA38RCU0"/>
<comment type="caution">
    <text evidence="2">The sequence shown here is derived from an EMBL/GenBank/DDBJ whole genome shotgun (WGS) entry which is preliminary data.</text>
</comment>
<feature type="compositionally biased region" description="Low complexity" evidence="1">
    <location>
        <begin position="48"/>
        <end position="60"/>
    </location>
</feature>
<reference evidence="2" key="1">
    <citation type="submission" date="2022-07" db="EMBL/GenBank/DDBJ databases">
        <title>Fungi with potential for degradation of polypropylene.</title>
        <authorList>
            <person name="Gostincar C."/>
        </authorList>
    </citation>
    <scope>NUCLEOTIDE SEQUENCE</scope>
    <source>
        <strain evidence="2">EXF-13287</strain>
    </source>
</reference>
<feature type="compositionally biased region" description="Basic and acidic residues" evidence="1">
    <location>
        <begin position="310"/>
        <end position="335"/>
    </location>
</feature>
<evidence type="ECO:0000313" key="3">
    <source>
        <dbReference type="Proteomes" id="UP001174691"/>
    </source>
</evidence>
<gene>
    <name evidence="2" type="ORF">NKR19_g6820</name>
</gene>
<keyword evidence="3" id="KW-1185">Reference proteome</keyword>
<accession>A0AA38RCU0</accession>
<feature type="region of interest" description="Disordered" evidence="1">
    <location>
        <begin position="1"/>
        <end position="141"/>
    </location>
</feature>
<feature type="region of interest" description="Disordered" evidence="1">
    <location>
        <begin position="307"/>
        <end position="353"/>
    </location>
</feature>
<feature type="compositionally biased region" description="Basic and acidic residues" evidence="1">
    <location>
        <begin position="61"/>
        <end position="71"/>
    </location>
</feature>
<feature type="compositionally biased region" description="Pro residues" evidence="1">
    <location>
        <begin position="110"/>
        <end position="126"/>
    </location>
</feature>
<evidence type="ECO:0000313" key="2">
    <source>
        <dbReference type="EMBL" id="KAJ9143603.1"/>
    </source>
</evidence>
<proteinExistence type="predicted"/>
<evidence type="ECO:0000256" key="1">
    <source>
        <dbReference type="SAM" id="MobiDB-lite"/>
    </source>
</evidence>